<dbReference type="EMBL" id="REGN01000803">
    <property type="protein sequence ID" value="RNA38917.1"/>
    <property type="molecule type" value="Genomic_DNA"/>
</dbReference>
<evidence type="ECO:0000313" key="2">
    <source>
        <dbReference type="Proteomes" id="UP000276133"/>
    </source>
</evidence>
<organism evidence="1 2">
    <name type="scientific">Brachionus plicatilis</name>
    <name type="common">Marine rotifer</name>
    <name type="synonym">Brachionus muelleri</name>
    <dbReference type="NCBI Taxonomy" id="10195"/>
    <lineage>
        <taxon>Eukaryota</taxon>
        <taxon>Metazoa</taxon>
        <taxon>Spiralia</taxon>
        <taxon>Gnathifera</taxon>
        <taxon>Rotifera</taxon>
        <taxon>Eurotatoria</taxon>
        <taxon>Monogononta</taxon>
        <taxon>Pseudotrocha</taxon>
        <taxon>Ploima</taxon>
        <taxon>Brachionidae</taxon>
        <taxon>Brachionus</taxon>
    </lineage>
</organism>
<accession>A0A3M7STG7</accession>
<proteinExistence type="predicted"/>
<evidence type="ECO:0000313" key="1">
    <source>
        <dbReference type="EMBL" id="RNA38917.1"/>
    </source>
</evidence>
<gene>
    <name evidence="1" type="ORF">BpHYR1_036154</name>
</gene>
<dbReference type="Proteomes" id="UP000276133">
    <property type="component" value="Unassembled WGS sequence"/>
</dbReference>
<reference evidence="1 2" key="1">
    <citation type="journal article" date="2018" name="Sci. Rep.">
        <title>Genomic signatures of local adaptation to the degree of environmental predictability in rotifers.</title>
        <authorList>
            <person name="Franch-Gras L."/>
            <person name="Hahn C."/>
            <person name="Garcia-Roger E.M."/>
            <person name="Carmona M.J."/>
            <person name="Serra M."/>
            <person name="Gomez A."/>
        </authorList>
    </citation>
    <scope>NUCLEOTIDE SEQUENCE [LARGE SCALE GENOMIC DNA]</scope>
    <source>
        <strain evidence="1">HYR1</strain>
    </source>
</reference>
<name>A0A3M7STG7_BRAPC</name>
<protein>
    <submittedName>
        <fullName evidence="1">Uncharacterized protein</fullName>
    </submittedName>
</protein>
<sequence length="85" mass="10174">MDGMKVADWSKARAERITTINQEKNEQIEIDNVNIKKFDKEPVIEYKELLDAYDWNDCEYYIFQENKVNNFFNALKQHHGMISTL</sequence>
<dbReference type="AlphaFoldDB" id="A0A3M7STG7"/>
<keyword evidence="2" id="KW-1185">Reference proteome</keyword>
<comment type="caution">
    <text evidence="1">The sequence shown here is derived from an EMBL/GenBank/DDBJ whole genome shotgun (WGS) entry which is preliminary data.</text>
</comment>